<dbReference type="EMBL" id="HG001657">
    <property type="protein sequence ID" value="CDF33767.1"/>
    <property type="molecule type" value="Genomic_DNA"/>
</dbReference>
<dbReference type="KEGG" id="ccp:CHC_T00002567001"/>
<dbReference type="Gramene" id="CDF33767">
    <property type="protein sequence ID" value="CDF33767"/>
    <property type="gene ID" value="CHC_T00002567001"/>
</dbReference>
<dbReference type="GeneID" id="17321300"/>
<dbReference type="RefSeq" id="XP_005713586.1">
    <property type="nucleotide sequence ID" value="XM_005713529.1"/>
</dbReference>
<name>R7Q5E4_CHOCR</name>
<organism evidence="1 2">
    <name type="scientific">Chondrus crispus</name>
    <name type="common">Carrageen Irish moss</name>
    <name type="synonym">Polymorpha crispa</name>
    <dbReference type="NCBI Taxonomy" id="2769"/>
    <lineage>
        <taxon>Eukaryota</taxon>
        <taxon>Rhodophyta</taxon>
        <taxon>Florideophyceae</taxon>
        <taxon>Rhodymeniophycidae</taxon>
        <taxon>Gigartinales</taxon>
        <taxon>Gigartinaceae</taxon>
        <taxon>Chondrus</taxon>
    </lineage>
</organism>
<keyword evidence="2" id="KW-1185">Reference proteome</keyword>
<reference evidence="2" key="1">
    <citation type="journal article" date="2013" name="Proc. Natl. Acad. Sci. U.S.A.">
        <title>Genome structure and metabolic features in the red seaweed Chondrus crispus shed light on evolution of the Archaeplastida.</title>
        <authorList>
            <person name="Collen J."/>
            <person name="Porcel B."/>
            <person name="Carre W."/>
            <person name="Ball S.G."/>
            <person name="Chaparro C."/>
            <person name="Tonon T."/>
            <person name="Barbeyron T."/>
            <person name="Michel G."/>
            <person name="Noel B."/>
            <person name="Valentin K."/>
            <person name="Elias M."/>
            <person name="Artiguenave F."/>
            <person name="Arun A."/>
            <person name="Aury J.M."/>
            <person name="Barbosa-Neto J.F."/>
            <person name="Bothwell J.H."/>
            <person name="Bouget F.Y."/>
            <person name="Brillet L."/>
            <person name="Cabello-Hurtado F."/>
            <person name="Capella-Gutierrez S."/>
            <person name="Charrier B."/>
            <person name="Cladiere L."/>
            <person name="Cock J.M."/>
            <person name="Coelho S.M."/>
            <person name="Colleoni C."/>
            <person name="Czjzek M."/>
            <person name="Da Silva C."/>
            <person name="Delage L."/>
            <person name="Denoeud F."/>
            <person name="Deschamps P."/>
            <person name="Dittami S.M."/>
            <person name="Gabaldon T."/>
            <person name="Gachon C.M."/>
            <person name="Groisillier A."/>
            <person name="Herve C."/>
            <person name="Jabbari K."/>
            <person name="Katinka M."/>
            <person name="Kloareg B."/>
            <person name="Kowalczyk N."/>
            <person name="Labadie K."/>
            <person name="Leblanc C."/>
            <person name="Lopez P.J."/>
            <person name="McLachlan D.H."/>
            <person name="Meslet-Cladiere L."/>
            <person name="Moustafa A."/>
            <person name="Nehr Z."/>
            <person name="Nyvall Collen P."/>
            <person name="Panaud O."/>
            <person name="Partensky F."/>
            <person name="Poulain J."/>
            <person name="Rensing S.A."/>
            <person name="Rousvoal S."/>
            <person name="Samson G."/>
            <person name="Symeonidi A."/>
            <person name="Weissenbach J."/>
            <person name="Zambounis A."/>
            <person name="Wincker P."/>
            <person name="Boyen C."/>
        </authorList>
    </citation>
    <scope>NUCLEOTIDE SEQUENCE [LARGE SCALE GENOMIC DNA]</scope>
    <source>
        <strain evidence="2">cv. Stackhouse</strain>
    </source>
</reference>
<protein>
    <submittedName>
        <fullName evidence="1">Uncharacterized protein</fullName>
    </submittedName>
</protein>
<accession>R7Q5E4</accession>
<gene>
    <name evidence="1" type="ORF">CHC_T00002567001</name>
</gene>
<evidence type="ECO:0000313" key="2">
    <source>
        <dbReference type="Proteomes" id="UP000012073"/>
    </source>
</evidence>
<dbReference type="Proteomes" id="UP000012073">
    <property type="component" value="Unassembled WGS sequence"/>
</dbReference>
<sequence length="109" mass="12004">MASSKYKLNPAADREIEVARGIPPLPARGADLRRGIERREDGNGIRRKVSGSQPAGWRSILLAETAGLRFDSLAQEKQLRHLSVTKIHGASGLNGHTTCEKRAKFFEII</sequence>
<evidence type="ECO:0000313" key="1">
    <source>
        <dbReference type="EMBL" id="CDF33767.1"/>
    </source>
</evidence>
<proteinExistence type="predicted"/>
<dbReference type="AlphaFoldDB" id="R7Q5E4"/>